<sequence length="1001" mass="113775">MENARPPSPRSPLLLRSRSGACGLTRRPASPSRQSVPLFSSFSNSAPAALTRSHSAAKHRPQVTDLSATSCCLSKENRKSISCGLPPPDPPANLRKPRTAPSAWALSPGRSPPRSTSAPAQRDARKTKTVFSAWARSPSRSKHSPDQSRAAPVVTAGGKKGGGGGVLGLFRRRKEAAPGEEESHQLRLLTSRLIQWRFANARAVAAVEAARCNAEEKLFYAWLRIYELRNLVAAKRILVQRRKQKMKLPRILRPQLRLLSQWEPHAKKHVEAVATLVRLLGAAAFSLPLVEGAEVREALLSQLECVEHESSAFPVQANSVSLRRCLRSSTEAMTDIAATAGVFYAKVGDIDAMLYELVETIRLEIQGLEELLEMCRSVTSLEMHEVSLRAHMIQAMWELLVHTLNPKSLRLWAALLVIKPRWEHKPRWSPSSLLDQVRIMSGVEAPLRPKRKKVLVDYLVQFRWIVVIFVVLPVSCFIYFRLFLGHVRSAMKSDERRRKEHEENVLKVIKRLKQRDPTKDGLVCTARKPYIAVGMRNVDYKRARHFEVDLSAFRNILEIDKERMIAKVEPLVNMGQITRATIPMNLSLAVVAELDDLTVGGLINGYGIEGSSHLYGLFSDTVVAMEVVLADGRLVRCTKDNEHSDLFYGIPWSQGTLGLMVSAEIKLIPVREYMKVTYTPHRGTLKELAQAYADSFAPRDGDSSRVPDFVETMIYNPTEAVCMTGKYASEAEAKKKGNVINSIGWWFKPWFYQHAQTALQRGEFVEYIPTREYYHRHTRSLYWEGKLILPCADQWWFRWFLGWLMPPKVSLLKATQGEAIRNYYHDMHMIQDLLIPLYKVADALEFCHRETELYPVWLCPHRLFKLPLKTMVHPETGFEDHHRQGDTSFAQMFTDVGLYYAPGPVFRGEEFDGAEVVRKLEEWMIQNHGFQAQYSVSELTEKNFWRMFDASHYEHCRRKYGAIGTFMNVYYKSKKGKKTEKEVQDAEAEAAIVEADHAGED</sequence>
<dbReference type="EMBL" id="PYDT01000001">
    <property type="protein sequence ID" value="THU74497.1"/>
    <property type="molecule type" value="Genomic_DNA"/>
</dbReference>
<dbReference type="GO" id="GO:0071949">
    <property type="term" value="F:FAD binding"/>
    <property type="evidence" value="ECO:0007669"/>
    <property type="project" value="InterPro"/>
</dbReference>
<evidence type="ECO:0000313" key="10">
    <source>
        <dbReference type="EMBL" id="THU74497.1"/>
    </source>
</evidence>
<dbReference type="FunFam" id="3.30.465.10:FF:000012">
    <property type="entry name" value="delta(24)-sterol reductase isoform X1"/>
    <property type="match status" value="1"/>
</dbReference>
<evidence type="ECO:0000256" key="4">
    <source>
        <dbReference type="ARBA" id="ARBA00022989"/>
    </source>
</evidence>
<evidence type="ECO:0000256" key="8">
    <source>
        <dbReference type="SAM" id="Phobius"/>
    </source>
</evidence>
<dbReference type="InterPro" id="IPR036318">
    <property type="entry name" value="FAD-bd_PCMH-like_sf"/>
</dbReference>
<organism evidence="10 11">
    <name type="scientific">Musa balbisiana</name>
    <name type="common">Banana</name>
    <dbReference type="NCBI Taxonomy" id="52838"/>
    <lineage>
        <taxon>Eukaryota</taxon>
        <taxon>Viridiplantae</taxon>
        <taxon>Streptophyta</taxon>
        <taxon>Embryophyta</taxon>
        <taxon>Tracheophyta</taxon>
        <taxon>Spermatophyta</taxon>
        <taxon>Magnoliopsida</taxon>
        <taxon>Liliopsida</taxon>
        <taxon>Zingiberales</taxon>
        <taxon>Musaceae</taxon>
        <taxon>Musa</taxon>
    </lineage>
</organism>
<dbReference type="Pfam" id="PF04484">
    <property type="entry name" value="QWRF"/>
    <property type="match status" value="1"/>
</dbReference>
<dbReference type="PANTHER" id="PTHR10801:SF0">
    <property type="entry name" value="DELTA(24)-STEROL REDUCTASE"/>
    <property type="match status" value="1"/>
</dbReference>
<keyword evidence="11" id="KW-1185">Reference proteome</keyword>
<dbReference type="Gene3D" id="3.30.465.10">
    <property type="match status" value="1"/>
</dbReference>
<evidence type="ECO:0000256" key="1">
    <source>
        <dbReference type="ARBA" id="ARBA00004167"/>
    </source>
</evidence>
<evidence type="ECO:0000256" key="3">
    <source>
        <dbReference type="ARBA" id="ARBA00022692"/>
    </source>
</evidence>
<proteinExistence type="predicted"/>
<dbReference type="GO" id="GO:0050614">
    <property type="term" value="F:Delta24-sterol reductase activity"/>
    <property type="evidence" value="ECO:0007669"/>
    <property type="project" value="UniProtKB-EC"/>
</dbReference>
<dbReference type="InterPro" id="IPR006094">
    <property type="entry name" value="Oxid_FAD_bind_N"/>
</dbReference>
<accession>A0A4S8KGR3</accession>
<name>A0A4S8KGR3_MUSBA</name>
<reference evidence="10 11" key="1">
    <citation type="journal article" date="2019" name="Nat. Plants">
        <title>Genome sequencing of Musa balbisiana reveals subgenome evolution and function divergence in polyploid bananas.</title>
        <authorList>
            <person name="Yao X."/>
        </authorList>
    </citation>
    <scope>NUCLEOTIDE SEQUENCE [LARGE SCALE GENOMIC DNA]</scope>
    <source>
        <strain evidence="11">cv. DH-PKW</strain>
        <tissue evidence="10">Leaves</tissue>
    </source>
</reference>
<dbReference type="SUPFAM" id="SSF56176">
    <property type="entry name" value="FAD-binding/transporter-associated domain-like"/>
    <property type="match status" value="1"/>
</dbReference>
<keyword evidence="4 8" id="KW-1133">Transmembrane helix</keyword>
<feature type="transmembrane region" description="Helical" evidence="8">
    <location>
        <begin position="462"/>
        <end position="484"/>
    </location>
</feature>
<gene>
    <name evidence="10" type="ORF">C4D60_Mb04t34000</name>
</gene>
<evidence type="ECO:0000256" key="5">
    <source>
        <dbReference type="ARBA" id="ARBA00023002"/>
    </source>
</evidence>
<dbReference type="GO" id="GO:0008202">
    <property type="term" value="P:steroid metabolic process"/>
    <property type="evidence" value="ECO:0007669"/>
    <property type="project" value="TreeGrafter"/>
</dbReference>
<keyword evidence="6 8" id="KW-0472">Membrane</keyword>
<dbReference type="EC" id="1.3.1.72" evidence="2"/>
<keyword evidence="5" id="KW-0560">Oxidoreductase</keyword>
<evidence type="ECO:0000256" key="6">
    <source>
        <dbReference type="ARBA" id="ARBA00023136"/>
    </source>
</evidence>
<comment type="caution">
    <text evidence="10">The sequence shown here is derived from an EMBL/GenBank/DDBJ whole genome shotgun (WGS) entry which is preliminary data.</text>
</comment>
<dbReference type="PROSITE" id="PS51387">
    <property type="entry name" value="FAD_PCMH"/>
    <property type="match status" value="1"/>
</dbReference>
<dbReference type="InterPro" id="IPR040165">
    <property type="entry name" value="Diminuto-like"/>
</dbReference>
<dbReference type="Pfam" id="PF01565">
    <property type="entry name" value="FAD_binding_4"/>
    <property type="match status" value="1"/>
</dbReference>
<dbReference type="Proteomes" id="UP000317650">
    <property type="component" value="Chromosome 4"/>
</dbReference>
<protein>
    <recommendedName>
        <fullName evidence="2">Delta(24)-sterol reductase</fullName>
        <ecNumber evidence="2">1.3.1.72</ecNumber>
    </recommendedName>
</protein>
<dbReference type="PANTHER" id="PTHR10801">
    <property type="entry name" value="24-DEHYDROCHOLESTEROL REDUCTASE"/>
    <property type="match status" value="1"/>
</dbReference>
<evidence type="ECO:0000259" key="9">
    <source>
        <dbReference type="PROSITE" id="PS51387"/>
    </source>
</evidence>
<feature type="domain" description="FAD-binding PCMH-type" evidence="9">
    <location>
        <begin position="489"/>
        <end position="670"/>
    </location>
</feature>
<dbReference type="GO" id="GO:0005737">
    <property type="term" value="C:cytoplasm"/>
    <property type="evidence" value="ECO:0007669"/>
    <property type="project" value="TreeGrafter"/>
</dbReference>
<dbReference type="InterPro" id="IPR016166">
    <property type="entry name" value="FAD-bd_PCMH"/>
</dbReference>
<feature type="region of interest" description="Disordered" evidence="7">
    <location>
        <begin position="1"/>
        <end position="158"/>
    </location>
</feature>
<dbReference type="GO" id="GO:0016020">
    <property type="term" value="C:membrane"/>
    <property type="evidence" value="ECO:0007669"/>
    <property type="project" value="UniProtKB-SubCell"/>
</dbReference>
<evidence type="ECO:0000256" key="7">
    <source>
        <dbReference type="SAM" id="MobiDB-lite"/>
    </source>
</evidence>
<dbReference type="STRING" id="52838.A0A4S8KGR3"/>
<evidence type="ECO:0000256" key="2">
    <source>
        <dbReference type="ARBA" id="ARBA00012405"/>
    </source>
</evidence>
<keyword evidence="3 8" id="KW-0812">Transmembrane</keyword>
<dbReference type="InterPro" id="IPR016169">
    <property type="entry name" value="FAD-bd_PCMH_sub2"/>
</dbReference>
<feature type="compositionally biased region" description="Pro residues" evidence="7">
    <location>
        <begin position="1"/>
        <end position="10"/>
    </location>
</feature>
<dbReference type="InterPro" id="IPR007573">
    <property type="entry name" value="QWRF"/>
</dbReference>
<dbReference type="AlphaFoldDB" id="A0A4S8KGR3"/>
<feature type="compositionally biased region" description="Polar residues" evidence="7">
    <location>
        <begin position="31"/>
        <end position="46"/>
    </location>
</feature>
<evidence type="ECO:0000313" key="11">
    <source>
        <dbReference type="Proteomes" id="UP000317650"/>
    </source>
</evidence>
<comment type="subcellular location">
    <subcellularLocation>
        <location evidence="1">Membrane</location>
        <topology evidence="1">Single-pass membrane protein</topology>
    </subcellularLocation>
</comment>